<dbReference type="EMBL" id="CM000784">
    <property type="protein sequence ID" value="AQK92798.1"/>
    <property type="molecule type" value="Genomic_DNA"/>
</dbReference>
<protein>
    <submittedName>
        <fullName evidence="1">Kinesin-like protein KIN-13A</fullName>
    </submittedName>
</protein>
<dbReference type="EMBL" id="CM000784">
    <property type="protein sequence ID" value="AQK92794.1"/>
    <property type="molecule type" value="Genomic_DNA"/>
</dbReference>
<evidence type="ECO:0000313" key="1">
    <source>
        <dbReference type="EMBL" id="AQK92798.1"/>
    </source>
</evidence>
<name>A0A1D6FMA4_MAIZE</name>
<accession>A0A1D6FMA4</accession>
<reference evidence="1" key="1">
    <citation type="submission" date="2015-12" db="EMBL/GenBank/DDBJ databases">
        <title>Update maize B73 reference genome by single molecule sequencing technologies.</title>
        <authorList>
            <consortium name="Maize Genome Sequencing Project"/>
            <person name="Ware D."/>
        </authorList>
    </citation>
    <scope>NUCLEOTIDE SEQUENCE</scope>
    <source>
        <tissue evidence="1">Seedling</tissue>
    </source>
</reference>
<sequence>MGQNQLKKSRGFIRF</sequence>
<gene>
    <name evidence="1" type="ORF">ZEAMMB73_Zm00001d009840</name>
</gene>
<proteinExistence type="predicted"/>
<organism evidence="1">
    <name type="scientific">Zea mays</name>
    <name type="common">Maize</name>
    <dbReference type="NCBI Taxonomy" id="4577"/>
    <lineage>
        <taxon>Eukaryota</taxon>
        <taxon>Viridiplantae</taxon>
        <taxon>Streptophyta</taxon>
        <taxon>Embryophyta</taxon>
        <taxon>Tracheophyta</taxon>
        <taxon>Spermatophyta</taxon>
        <taxon>Magnoliopsida</taxon>
        <taxon>Liliopsida</taxon>
        <taxon>Poales</taxon>
        <taxon>Poaceae</taxon>
        <taxon>PACMAD clade</taxon>
        <taxon>Panicoideae</taxon>
        <taxon>Andropogonodae</taxon>
        <taxon>Andropogoneae</taxon>
        <taxon>Tripsacinae</taxon>
        <taxon>Zea</taxon>
    </lineage>
</organism>